<evidence type="ECO:0000256" key="5">
    <source>
        <dbReference type="ARBA" id="ARBA00022989"/>
    </source>
</evidence>
<keyword evidence="6 7" id="KW-0472">Membrane</keyword>
<feature type="transmembrane region" description="Helical" evidence="7">
    <location>
        <begin position="131"/>
        <end position="158"/>
    </location>
</feature>
<comment type="subcellular location">
    <subcellularLocation>
        <location evidence="1">Endomembrane system</location>
        <topology evidence="1">Multi-pass membrane protein</topology>
    </subcellularLocation>
</comment>
<feature type="transmembrane region" description="Helical" evidence="7">
    <location>
        <begin position="359"/>
        <end position="381"/>
    </location>
</feature>
<feature type="transmembrane region" description="Helical" evidence="7">
    <location>
        <begin position="272"/>
        <end position="289"/>
    </location>
</feature>
<feature type="transmembrane region" description="Helical" evidence="7">
    <location>
        <begin position="301"/>
        <end position="322"/>
    </location>
</feature>
<keyword evidence="5 7" id="KW-1133">Transmembrane helix</keyword>
<dbReference type="Gene3D" id="1.20.1250.20">
    <property type="entry name" value="MFS general substrate transporter like domains"/>
    <property type="match status" value="2"/>
</dbReference>
<feature type="transmembrane region" description="Helical" evidence="7">
    <location>
        <begin position="41"/>
        <end position="65"/>
    </location>
</feature>
<dbReference type="PANTHER" id="PTHR23514">
    <property type="entry name" value="BYPASS OF STOP CODON PROTEIN 6"/>
    <property type="match status" value="1"/>
</dbReference>
<dbReference type="PANTHER" id="PTHR23514:SF3">
    <property type="entry name" value="BYPASS OF STOP CODON PROTEIN 6"/>
    <property type="match status" value="1"/>
</dbReference>
<accession>A0ABZ0I0N2</accession>
<feature type="transmembrane region" description="Helical" evidence="7">
    <location>
        <begin position="72"/>
        <end position="90"/>
    </location>
</feature>
<dbReference type="EMBL" id="CP136864">
    <property type="protein sequence ID" value="WOJ92710.1"/>
    <property type="molecule type" value="Genomic_DNA"/>
</dbReference>
<evidence type="ECO:0000256" key="2">
    <source>
        <dbReference type="ARBA" id="ARBA00008335"/>
    </source>
</evidence>
<evidence type="ECO:0000256" key="7">
    <source>
        <dbReference type="SAM" id="Phobius"/>
    </source>
</evidence>
<evidence type="ECO:0000256" key="1">
    <source>
        <dbReference type="ARBA" id="ARBA00004127"/>
    </source>
</evidence>
<reference evidence="8 9" key="1">
    <citation type="submission" date="2023-10" db="EMBL/GenBank/DDBJ databases">
        <title>Two novel species belonging to the OM43/NOR5 clade.</title>
        <authorList>
            <person name="Park M."/>
        </authorList>
    </citation>
    <scope>NUCLEOTIDE SEQUENCE [LARGE SCALE GENOMIC DNA]</scope>
    <source>
        <strain evidence="8 9">IMCC43200</strain>
    </source>
</reference>
<feature type="transmembrane region" description="Helical" evidence="7">
    <location>
        <begin position="204"/>
        <end position="227"/>
    </location>
</feature>
<organism evidence="8 9">
    <name type="scientific">Congregibacter variabilis</name>
    <dbReference type="NCBI Taxonomy" id="3081200"/>
    <lineage>
        <taxon>Bacteria</taxon>
        <taxon>Pseudomonadati</taxon>
        <taxon>Pseudomonadota</taxon>
        <taxon>Gammaproteobacteria</taxon>
        <taxon>Cellvibrionales</taxon>
        <taxon>Halieaceae</taxon>
        <taxon>Congregibacter</taxon>
    </lineage>
</organism>
<evidence type="ECO:0000256" key="4">
    <source>
        <dbReference type="ARBA" id="ARBA00022692"/>
    </source>
</evidence>
<dbReference type="Proteomes" id="UP001626537">
    <property type="component" value="Chromosome"/>
</dbReference>
<dbReference type="NCBIfam" id="NF002982">
    <property type="entry name" value="PRK03699.1"/>
    <property type="match status" value="1"/>
</dbReference>
<feature type="transmembrane region" description="Helical" evidence="7">
    <location>
        <begin position="164"/>
        <end position="183"/>
    </location>
</feature>
<evidence type="ECO:0000313" key="8">
    <source>
        <dbReference type="EMBL" id="WOJ92710.1"/>
    </source>
</evidence>
<comment type="similarity">
    <text evidence="2">Belongs to the major facilitator superfamily.</text>
</comment>
<gene>
    <name evidence="8" type="primary">tsgA</name>
    <name evidence="8" type="ORF">R0135_13070</name>
</gene>
<dbReference type="InterPro" id="IPR051788">
    <property type="entry name" value="MFS_Transporter"/>
</dbReference>
<dbReference type="Pfam" id="PF07690">
    <property type="entry name" value="MFS_1"/>
    <property type="match status" value="1"/>
</dbReference>
<keyword evidence="9" id="KW-1185">Reference proteome</keyword>
<evidence type="ECO:0000256" key="3">
    <source>
        <dbReference type="ARBA" id="ARBA00022448"/>
    </source>
</evidence>
<keyword evidence="3" id="KW-0813">Transport</keyword>
<dbReference type="InterPro" id="IPR011701">
    <property type="entry name" value="MFS"/>
</dbReference>
<feature type="transmembrane region" description="Helical" evidence="7">
    <location>
        <begin position="96"/>
        <end position="119"/>
    </location>
</feature>
<keyword evidence="4 7" id="KW-0812">Transmembrane</keyword>
<evidence type="ECO:0000313" key="9">
    <source>
        <dbReference type="Proteomes" id="UP001626537"/>
    </source>
</evidence>
<evidence type="ECO:0000256" key="6">
    <source>
        <dbReference type="ARBA" id="ARBA00023136"/>
    </source>
</evidence>
<proteinExistence type="inferred from homology"/>
<dbReference type="InterPro" id="IPR036259">
    <property type="entry name" value="MFS_trans_sf"/>
</dbReference>
<feature type="transmembrane region" description="Helical" evidence="7">
    <location>
        <begin position="7"/>
        <end position="29"/>
    </location>
</feature>
<feature type="transmembrane region" description="Helical" evidence="7">
    <location>
        <begin position="247"/>
        <end position="265"/>
    </location>
</feature>
<protein>
    <submittedName>
        <fullName evidence="8">MFS transporter TsgA</fullName>
    </submittedName>
</protein>
<dbReference type="RefSeq" id="WP_407347309.1">
    <property type="nucleotide sequence ID" value="NZ_CP136864.1"/>
</dbReference>
<dbReference type="SUPFAM" id="SSF103473">
    <property type="entry name" value="MFS general substrate transporter"/>
    <property type="match status" value="1"/>
</dbReference>
<name>A0ABZ0I0N2_9GAMM</name>
<sequence>MSNNARVTLACFFAYFVMSGMLAPIGIVLPPLAEYLGEPVAAVAPIFSWLTLGILLGSALALVVFDVLTVRVWILLVYLAIAAALLTLRLSDSALALRLSLGVVGAACGIGLAAAASTITQLYAEDHRASMLVITDGSFSVAGIVISTLAVSLVAAGLHWSTSYLAVAAVAVMVVLLVATARFPDGGSSDTDDGLPAGGAAWPLPVWLCILALFLYTLGQYSLLWWLPTYLEEALGAPREAAGAVVARFWTGMLVTQLLVAWWVLRIGARRLVLLSVSGAFLGSLPLWLNESLTLLPWLSLIWGVANLGLLKIVISFATLAVPNPSPRLVAALLFGATSGTAISPKVTSIIVEAMDTRAVLQFGSLCYLVLGILVFVAWWLMHSRVDTGPSAGK</sequence>